<dbReference type="Proteomes" id="UP000095283">
    <property type="component" value="Unplaced"/>
</dbReference>
<organism evidence="1 2">
    <name type="scientific">Heterorhabditis bacteriophora</name>
    <name type="common">Entomopathogenic nematode worm</name>
    <dbReference type="NCBI Taxonomy" id="37862"/>
    <lineage>
        <taxon>Eukaryota</taxon>
        <taxon>Metazoa</taxon>
        <taxon>Ecdysozoa</taxon>
        <taxon>Nematoda</taxon>
        <taxon>Chromadorea</taxon>
        <taxon>Rhabditida</taxon>
        <taxon>Rhabditina</taxon>
        <taxon>Rhabditomorpha</taxon>
        <taxon>Strongyloidea</taxon>
        <taxon>Heterorhabditidae</taxon>
        <taxon>Heterorhabditis</taxon>
    </lineage>
</organism>
<dbReference type="WBParaSite" id="Hba_13160">
    <property type="protein sequence ID" value="Hba_13160"/>
    <property type="gene ID" value="Hba_13160"/>
</dbReference>
<evidence type="ECO:0000313" key="2">
    <source>
        <dbReference type="WBParaSite" id="Hba_13160"/>
    </source>
</evidence>
<evidence type="ECO:0000313" key="1">
    <source>
        <dbReference type="Proteomes" id="UP000095283"/>
    </source>
</evidence>
<protein>
    <submittedName>
        <fullName evidence="2">Thyroglobulin type-1 domain-containing protein</fullName>
    </submittedName>
</protein>
<proteinExistence type="predicted"/>
<accession>A0A1I7X6Z5</accession>
<dbReference type="AlphaFoldDB" id="A0A1I7X6Z5"/>
<keyword evidence="1" id="KW-1185">Reference proteome</keyword>
<reference evidence="2" key="1">
    <citation type="submission" date="2016-11" db="UniProtKB">
        <authorList>
            <consortium name="WormBaseParasite"/>
        </authorList>
    </citation>
    <scope>IDENTIFICATION</scope>
</reference>
<name>A0A1I7X6Z5_HETBA</name>
<sequence length="177" mass="20565">MDYYEPIVNNGKDIDKRTSERDISAEMRRKTNSRVECESTFVSYLCYMNNYTTGLKKSNQAIYDRFIETAKPASINHGCFLMGDSSRLLPDCLALRECNVLYCLCCPDGFLYYLNFDKNAIFWNIFRDVYLNFEETIRSNVVCTPLHIVCVISLYHICVAKQDLSADYPSISTKMWI</sequence>